<keyword evidence="2" id="KW-0597">Phosphoprotein</keyword>
<reference evidence="5" key="1">
    <citation type="submission" date="2020-11" db="EMBL/GenBank/DDBJ databases">
        <authorList>
            <person name="Tran Van P."/>
        </authorList>
    </citation>
    <scope>NUCLEOTIDE SEQUENCE</scope>
</reference>
<feature type="region of interest" description="Disordered" evidence="4">
    <location>
        <begin position="314"/>
        <end position="340"/>
    </location>
</feature>
<organism evidence="5">
    <name type="scientific">Cyprideis torosa</name>
    <dbReference type="NCBI Taxonomy" id="163714"/>
    <lineage>
        <taxon>Eukaryota</taxon>
        <taxon>Metazoa</taxon>
        <taxon>Ecdysozoa</taxon>
        <taxon>Arthropoda</taxon>
        <taxon>Crustacea</taxon>
        <taxon>Oligostraca</taxon>
        <taxon>Ostracoda</taxon>
        <taxon>Podocopa</taxon>
        <taxon>Podocopida</taxon>
        <taxon>Cytherocopina</taxon>
        <taxon>Cytheroidea</taxon>
        <taxon>Cytherideidae</taxon>
        <taxon>Cyprideis</taxon>
    </lineage>
</organism>
<comment type="similarity">
    <text evidence="1">Belongs to the zygin family.</text>
</comment>
<name>A0A7R8W576_9CRUS</name>
<gene>
    <name evidence="5" type="ORF">CTOB1V02_LOCUS907</name>
</gene>
<accession>A0A7R8W576</accession>
<dbReference type="OrthoDB" id="7959977at2759"/>
<feature type="compositionally biased region" description="Polar residues" evidence="4">
    <location>
        <begin position="1"/>
        <end position="12"/>
    </location>
</feature>
<keyword evidence="3" id="KW-0175">Coiled coil</keyword>
<evidence type="ECO:0000256" key="2">
    <source>
        <dbReference type="ARBA" id="ARBA00022553"/>
    </source>
</evidence>
<evidence type="ECO:0000313" key="5">
    <source>
        <dbReference type="EMBL" id="CAD7222911.1"/>
    </source>
</evidence>
<dbReference type="PANTHER" id="PTHR12394">
    <property type="entry name" value="ZYGIN"/>
    <property type="match status" value="1"/>
</dbReference>
<dbReference type="PANTHER" id="PTHR12394:SF12">
    <property type="entry name" value="LD08195P"/>
    <property type="match status" value="1"/>
</dbReference>
<feature type="compositionally biased region" description="Polar residues" evidence="4">
    <location>
        <begin position="329"/>
        <end position="340"/>
    </location>
</feature>
<feature type="region of interest" description="Disordered" evidence="4">
    <location>
        <begin position="100"/>
        <end position="119"/>
    </location>
</feature>
<proteinExistence type="inferred from homology"/>
<protein>
    <submittedName>
        <fullName evidence="5">Uncharacterized protein</fullName>
    </submittedName>
</protein>
<dbReference type="GO" id="GO:0005737">
    <property type="term" value="C:cytoplasm"/>
    <property type="evidence" value="ECO:0007669"/>
    <property type="project" value="TreeGrafter"/>
</dbReference>
<dbReference type="GO" id="GO:0030424">
    <property type="term" value="C:axon"/>
    <property type="evidence" value="ECO:0007669"/>
    <property type="project" value="TreeGrafter"/>
</dbReference>
<evidence type="ECO:0000256" key="1">
    <source>
        <dbReference type="ARBA" id="ARBA00006788"/>
    </source>
</evidence>
<feature type="region of interest" description="Disordered" evidence="4">
    <location>
        <begin position="1"/>
        <end position="58"/>
    </location>
</feature>
<dbReference type="AlphaFoldDB" id="A0A7R8W576"/>
<evidence type="ECO:0000256" key="4">
    <source>
        <dbReference type="SAM" id="MobiDB-lite"/>
    </source>
</evidence>
<sequence>MVTSVSQARSQGGQRGPAGACLPPPPLGRWPPHLKNFSSPDVLFDNSSGRGGEPALAPPPEESFFARCVMSELCVSAPLALSESDVDSSGFGEFQVHDSVDDANANTAPKTGLPTAPKTERSAVNSEAYKLAKTGEGEPVFTESLSSSLEDLVNTFDDKITKCFGNFSENAEDIAPVQIKSQEELLSSSKIWNTLTDNYGNVMSVDWSNSHIRDLYMPTLNLRTSPGNSVLSPVSPEDESLTSEDEAVASDLDLHGLIYPGLQDAEPIKGAEEVIKEIDLLMQGSPTGLDKADVASFASRPAIGLLYEDNSWTAAHPLSRPGPEDAESDNQGQPWGQSGLLSPKVRLEVLPLVCSHPSHPLD</sequence>
<dbReference type="EMBL" id="OB660121">
    <property type="protein sequence ID" value="CAD7222911.1"/>
    <property type="molecule type" value="Genomic_DNA"/>
</dbReference>
<dbReference type="Pfam" id="PF07763">
    <property type="entry name" value="FEZ"/>
    <property type="match status" value="1"/>
</dbReference>
<evidence type="ECO:0000256" key="3">
    <source>
        <dbReference type="ARBA" id="ARBA00023054"/>
    </source>
</evidence>
<dbReference type="InterPro" id="IPR011680">
    <property type="entry name" value="FEZ"/>
</dbReference>